<sequence length="268" mass="28278">MNRSFATSEVPGTRFADVRWVAETGSTNRDLLAAAAEGVSEGLVLVADHQTAGRGRLDRAWIAPAGASLLVSALLRPDVGPEDLFLLTLACGLAAVDAVDEVAGVRPGLKWPNDLVVADGPLADRKLAGILAESHVVEGRVDAVVVGMGLNLDWPAELPEELAATAASVNHLIGASVDREDVLVAWLRHYDRHLTAITTERERAEFLDEVRSASATLGRDVRVERSDGFFEGQAIAIADDGRLLVDCGEDGGVVAVTVGDIVHARLLG</sequence>
<proteinExistence type="predicted"/>
<dbReference type="PANTHER" id="PTHR12835">
    <property type="entry name" value="BIOTIN PROTEIN LIGASE"/>
    <property type="match status" value="1"/>
</dbReference>
<protein>
    <submittedName>
        <fullName evidence="3">Unannotated protein</fullName>
    </submittedName>
</protein>
<gene>
    <name evidence="3" type="ORF">UFOPK1495_01566</name>
</gene>
<keyword evidence="1" id="KW-0436">Ligase</keyword>
<dbReference type="GO" id="GO:0004077">
    <property type="term" value="F:biotin--[biotin carboxyl-carrier protein] ligase activity"/>
    <property type="evidence" value="ECO:0007669"/>
    <property type="project" value="InterPro"/>
</dbReference>
<organism evidence="3">
    <name type="scientific">freshwater metagenome</name>
    <dbReference type="NCBI Taxonomy" id="449393"/>
    <lineage>
        <taxon>unclassified sequences</taxon>
        <taxon>metagenomes</taxon>
        <taxon>ecological metagenomes</taxon>
    </lineage>
</organism>
<reference evidence="3" key="1">
    <citation type="submission" date="2020-05" db="EMBL/GenBank/DDBJ databases">
        <authorList>
            <person name="Chiriac C."/>
            <person name="Salcher M."/>
            <person name="Ghai R."/>
            <person name="Kavagutti S V."/>
        </authorList>
    </citation>
    <scope>NUCLEOTIDE SEQUENCE</scope>
</reference>
<dbReference type="Pfam" id="PF03099">
    <property type="entry name" value="BPL_LplA_LipB"/>
    <property type="match status" value="1"/>
</dbReference>
<name>A0A6J6DLJ8_9ZZZZ</name>
<accession>A0A6J6DLJ8</accession>
<dbReference type="InterPro" id="IPR004143">
    <property type="entry name" value="BPL_LPL_catalytic"/>
</dbReference>
<dbReference type="PROSITE" id="PS51733">
    <property type="entry name" value="BPL_LPL_CATALYTIC"/>
    <property type="match status" value="1"/>
</dbReference>
<evidence type="ECO:0000259" key="2">
    <source>
        <dbReference type="PROSITE" id="PS51733"/>
    </source>
</evidence>
<dbReference type="InterPro" id="IPR004408">
    <property type="entry name" value="Biotin_CoA_COase_ligase"/>
</dbReference>
<dbReference type="NCBIfam" id="TIGR00121">
    <property type="entry name" value="birA_ligase"/>
    <property type="match status" value="1"/>
</dbReference>
<evidence type="ECO:0000256" key="1">
    <source>
        <dbReference type="ARBA" id="ARBA00022598"/>
    </source>
</evidence>
<dbReference type="Gene3D" id="3.30.930.10">
    <property type="entry name" value="Bira Bifunctional Protein, Domain 2"/>
    <property type="match status" value="1"/>
</dbReference>
<dbReference type="CDD" id="cd16442">
    <property type="entry name" value="BPL"/>
    <property type="match status" value="1"/>
</dbReference>
<evidence type="ECO:0000313" key="3">
    <source>
        <dbReference type="EMBL" id="CAB4562128.1"/>
    </source>
</evidence>
<dbReference type="InterPro" id="IPR045864">
    <property type="entry name" value="aa-tRNA-synth_II/BPL/LPL"/>
</dbReference>
<dbReference type="Pfam" id="PF02237">
    <property type="entry name" value="BPL_C"/>
    <property type="match status" value="1"/>
</dbReference>
<feature type="domain" description="BPL/LPL catalytic" evidence="2">
    <location>
        <begin position="13"/>
        <end position="198"/>
    </location>
</feature>
<dbReference type="Gene3D" id="2.30.30.100">
    <property type="match status" value="1"/>
</dbReference>
<dbReference type="InterPro" id="IPR003142">
    <property type="entry name" value="BPL_C"/>
</dbReference>
<dbReference type="SUPFAM" id="SSF55681">
    <property type="entry name" value="Class II aaRS and biotin synthetases"/>
    <property type="match status" value="1"/>
</dbReference>
<dbReference type="GO" id="GO:0005737">
    <property type="term" value="C:cytoplasm"/>
    <property type="evidence" value="ECO:0007669"/>
    <property type="project" value="TreeGrafter"/>
</dbReference>
<dbReference type="PANTHER" id="PTHR12835:SF5">
    <property type="entry name" value="BIOTIN--PROTEIN LIGASE"/>
    <property type="match status" value="1"/>
</dbReference>
<dbReference type="AlphaFoldDB" id="A0A6J6DLJ8"/>
<dbReference type="EMBL" id="CAEZSU010000204">
    <property type="protein sequence ID" value="CAB4562128.1"/>
    <property type="molecule type" value="Genomic_DNA"/>
</dbReference>